<keyword evidence="2" id="KW-1185">Reference proteome</keyword>
<reference evidence="1 2" key="1">
    <citation type="submission" date="2020-10" db="EMBL/GenBank/DDBJ databases">
        <title>Phylogeny of dyella-like bacteria.</title>
        <authorList>
            <person name="Fu J."/>
        </authorList>
    </citation>
    <scope>NUCLEOTIDE SEQUENCE [LARGE SCALE GENOMIC DNA]</scope>
    <source>
        <strain evidence="1 2">DHOB09</strain>
    </source>
</reference>
<evidence type="ECO:0000313" key="2">
    <source>
        <dbReference type="Proteomes" id="UP000663181"/>
    </source>
</evidence>
<accession>A0ABX7GRX9</accession>
<organism evidence="1 2">
    <name type="scientific">Dyella caseinilytica</name>
    <dbReference type="NCBI Taxonomy" id="1849581"/>
    <lineage>
        <taxon>Bacteria</taxon>
        <taxon>Pseudomonadati</taxon>
        <taxon>Pseudomonadota</taxon>
        <taxon>Gammaproteobacteria</taxon>
        <taxon>Lysobacterales</taxon>
        <taxon>Rhodanobacteraceae</taxon>
        <taxon>Dyella</taxon>
    </lineage>
</organism>
<gene>
    <name evidence="1" type="ORF">ISN74_17380</name>
</gene>
<proteinExistence type="predicted"/>
<evidence type="ECO:0000313" key="1">
    <source>
        <dbReference type="EMBL" id="QRN53186.1"/>
    </source>
</evidence>
<dbReference type="EMBL" id="CP064030">
    <property type="protein sequence ID" value="QRN53186.1"/>
    <property type="molecule type" value="Genomic_DNA"/>
</dbReference>
<name>A0ABX7GRX9_9GAMM</name>
<dbReference type="Proteomes" id="UP000663181">
    <property type="component" value="Chromosome"/>
</dbReference>
<protein>
    <submittedName>
        <fullName evidence="1">Uncharacterized protein</fullName>
    </submittedName>
</protein>
<sequence>MPKPLVRQRLRHSYLEQTKSRRIIGGFLFGRILSSACLYQWYAGTTGVRPVDGSKAFIAKLAAAYIRIEALKSARYYGRGVKRL</sequence>
<dbReference type="RefSeq" id="WP_188800417.1">
    <property type="nucleotide sequence ID" value="NZ_BMIZ01000002.1"/>
</dbReference>